<accession>A0AAU7KJW5</accession>
<sequence>MDFLSPALWWLLAGLAALLVELLTGSYVLLALAAALALTALAAWLGATFTLQLIVLALACAVLVPLAIRQLRRRGRGAKKGFGVAGSGGGRGQRFVLVSRDFDDAPCIKLDGDLYRASLADEAASGPALRPGDEVTLVRFEGTQAVVRPAGEGS</sequence>
<dbReference type="AlphaFoldDB" id="A0AAU7KJW5"/>
<proteinExistence type="predicted"/>
<keyword evidence="1" id="KW-0472">Membrane</keyword>
<protein>
    <submittedName>
        <fullName evidence="2">NfeD family protein</fullName>
    </submittedName>
</protein>
<reference evidence="2" key="1">
    <citation type="submission" date="2022-06" db="EMBL/GenBank/DDBJ databases">
        <title>A novel DMS-producing enzyme.</title>
        <authorList>
            <person name="Zhang Y."/>
        </authorList>
    </citation>
    <scope>NUCLEOTIDE SEQUENCE</scope>
    <source>
        <strain evidence="2">RT37</strain>
    </source>
</reference>
<name>A0AAU7KJW5_9GAMM</name>
<dbReference type="RefSeq" id="WP_348827556.1">
    <property type="nucleotide sequence ID" value="NZ_CP098827.1"/>
</dbReference>
<feature type="transmembrane region" description="Helical" evidence="1">
    <location>
        <begin position="7"/>
        <end position="35"/>
    </location>
</feature>
<gene>
    <name evidence="2" type="ORF">NFG58_02740</name>
</gene>
<evidence type="ECO:0000256" key="1">
    <source>
        <dbReference type="SAM" id="Phobius"/>
    </source>
</evidence>
<keyword evidence="1" id="KW-0812">Transmembrane</keyword>
<keyword evidence="1" id="KW-1133">Transmembrane helix</keyword>
<feature type="transmembrane region" description="Helical" evidence="1">
    <location>
        <begin position="41"/>
        <end position="68"/>
    </location>
</feature>
<evidence type="ECO:0000313" key="2">
    <source>
        <dbReference type="EMBL" id="XBO71650.1"/>
    </source>
</evidence>
<dbReference type="EMBL" id="CP098827">
    <property type="protein sequence ID" value="XBO71650.1"/>
    <property type="molecule type" value="Genomic_DNA"/>
</dbReference>
<organism evidence="2">
    <name type="scientific">Halomonas sp. RT37</name>
    <dbReference type="NCBI Taxonomy" id="2950872"/>
    <lineage>
        <taxon>Bacteria</taxon>
        <taxon>Pseudomonadati</taxon>
        <taxon>Pseudomonadota</taxon>
        <taxon>Gammaproteobacteria</taxon>
        <taxon>Oceanospirillales</taxon>
        <taxon>Halomonadaceae</taxon>
        <taxon>Halomonas</taxon>
    </lineage>
</organism>